<dbReference type="Gene3D" id="2.120.10.30">
    <property type="entry name" value="TolB, C-terminal domain"/>
    <property type="match status" value="2"/>
</dbReference>
<dbReference type="SUPFAM" id="SSF101898">
    <property type="entry name" value="NHL repeat"/>
    <property type="match status" value="1"/>
</dbReference>
<gene>
    <name evidence="12" type="primary">LOC102802490</name>
</gene>
<keyword evidence="8" id="KW-0175">Coiled coil</keyword>
<proteinExistence type="predicted"/>
<feature type="repeat" description="NHL" evidence="7">
    <location>
        <begin position="370"/>
        <end position="408"/>
    </location>
</feature>
<evidence type="ECO:0000256" key="3">
    <source>
        <dbReference type="ARBA" id="ARBA00022737"/>
    </source>
</evidence>
<dbReference type="PANTHER" id="PTHR25462:SF296">
    <property type="entry name" value="MEIOTIC P26, ISOFORM F"/>
    <property type="match status" value="1"/>
</dbReference>
<dbReference type="Proteomes" id="UP000694865">
    <property type="component" value="Unplaced"/>
</dbReference>
<feature type="domain" description="B box-type" evidence="10">
    <location>
        <begin position="88"/>
        <end position="134"/>
    </location>
</feature>
<evidence type="ECO:0000256" key="7">
    <source>
        <dbReference type="PROSITE-ProRule" id="PRU00504"/>
    </source>
</evidence>
<dbReference type="InterPro" id="IPR047153">
    <property type="entry name" value="TRIM45/56/19-like"/>
</dbReference>
<dbReference type="PROSITE" id="PS51125">
    <property type="entry name" value="NHL"/>
    <property type="match status" value="3"/>
</dbReference>
<evidence type="ECO:0000256" key="5">
    <source>
        <dbReference type="ARBA" id="ARBA00022833"/>
    </source>
</evidence>
<dbReference type="GeneID" id="102802490"/>
<accession>A0ABM0MRQ7</accession>
<evidence type="ECO:0000256" key="8">
    <source>
        <dbReference type="SAM" id="Coils"/>
    </source>
</evidence>
<dbReference type="RefSeq" id="XP_006822698.1">
    <property type="nucleotide sequence ID" value="XM_006822635.1"/>
</dbReference>
<keyword evidence="5" id="KW-0862">Zinc</keyword>
<sequence>MATKIPVDKFDDDLLTCPVCLERYKNPKILPCYHSFCEECLVKLNGPPGKVICPICRQVHIVSNIHTLPLSIMIDSVIDIIKTHESQRGDGSCQGCEENSSTDICIDCAVDLCETCSKAHSKMPVSLRHRIRPIVDFQAVELRESSMVAIYCSSHSDKLVELYCEQCRIPTCLLCLESCHKGHEVVALQGVADNLCMEANDRIKQLDQKKREAEVNKIKGKKQLEELAKTHLHREQQIKKHSQETIEKLIKIVTLEENSHLNKLKTNYDKLNKEIYNEVRRFETVEKQLKSTITIISNLLQYSSAAQLMKTSEEIYRQLNQLESITIDPLDEMRDALPLFRPGNIVLQGSLGTFRTLESPDAVYAEMELEKKIGGEGTAPGMYDVPLGVSVDTRGHIVVADNNNQRIQTMDICGRPKSQLPFKGYSKPVRPIDVAVYDNTYFVTDGTRGLNVGNNQVIVCNISGKVITCFGGEQLHNPYGIAINHKTGIIYVVDQGAYCIRLYEIESFKYIKSVGCRGNGNCQFEYPQFIAINNKGCLIVSDAVTNRIQVLTSDGGFKFAFCGSPNGKFHLPYGVTTDGKDNIYVCDGRNDRVQMFNSEGKFITNIANGRDVLSFPIGIAITGDGKVVVTDSTYFVKIFS</sequence>
<dbReference type="CDD" id="cd05819">
    <property type="entry name" value="NHL"/>
    <property type="match status" value="1"/>
</dbReference>
<dbReference type="CDD" id="cd19757">
    <property type="entry name" value="Bbox1"/>
    <property type="match status" value="1"/>
</dbReference>
<evidence type="ECO:0000256" key="1">
    <source>
        <dbReference type="ARBA" id="ARBA00022553"/>
    </source>
</evidence>
<keyword evidence="1" id="KW-0597">Phosphoprotein</keyword>
<dbReference type="InterPro" id="IPR011042">
    <property type="entry name" value="6-blade_b-propeller_TolB-like"/>
</dbReference>
<dbReference type="SMART" id="SM00336">
    <property type="entry name" value="BBOX"/>
    <property type="match status" value="2"/>
</dbReference>
<dbReference type="Pfam" id="PF13445">
    <property type="entry name" value="zf-RING_UBOX"/>
    <property type="match status" value="1"/>
</dbReference>
<evidence type="ECO:0000313" key="11">
    <source>
        <dbReference type="Proteomes" id="UP000694865"/>
    </source>
</evidence>
<dbReference type="InterPro" id="IPR017907">
    <property type="entry name" value="Znf_RING_CS"/>
</dbReference>
<evidence type="ECO:0000256" key="2">
    <source>
        <dbReference type="ARBA" id="ARBA00022723"/>
    </source>
</evidence>
<keyword evidence="3" id="KW-0677">Repeat</keyword>
<dbReference type="Gene3D" id="3.30.160.60">
    <property type="entry name" value="Classic Zinc Finger"/>
    <property type="match status" value="1"/>
</dbReference>
<reference evidence="12" key="1">
    <citation type="submission" date="2025-08" db="UniProtKB">
        <authorList>
            <consortium name="RefSeq"/>
        </authorList>
    </citation>
    <scope>IDENTIFICATION</scope>
    <source>
        <tissue evidence="12">Testes</tissue>
    </source>
</reference>
<dbReference type="PROSITE" id="PS00518">
    <property type="entry name" value="ZF_RING_1"/>
    <property type="match status" value="1"/>
</dbReference>
<keyword evidence="11" id="KW-1185">Reference proteome</keyword>
<evidence type="ECO:0000259" key="10">
    <source>
        <dbReference type="PROSITE" id="PS50119"/>
    </source>
</evidence>
<evidence type="ECO:0000313" key="12">
    <source>
        <dbReference type="RefSeq" id="XP_006822698.1"/>
    </source>
</evidence>
<dbReference type="PANTHER" id="PTHR25462">
    <property type="entry name" value="BONUS, ISOFORM C-RELATED"/>
    <property type="match status" value="1"/>
</dbReference>
<dbReference type="PROSITE" id="PS50119">
    <property type="entry name" value="ZF_BBOX"/>
    <property type="match status" value="2"/>
</dbReference>
<dbReference type="SUPFAM" id="SSF57845">
    <property type="entry name" value="B-box zinc-binding domain"/>
    <property type="match status" value="1"/>
</dbReference>
<name>A0ABM0MRQ7_SACKO</name>
<dbReference type="Gene3D" id="3.30.40.10">
    <property type="entry name" value="Zinc/RING finger domain, C3HC4 (zinc finger)"/>
    <property type="match status" value="1"/>
</dbReference>
<dbReference type="InterPro" id="IPR000315">
    <property type="entry name" value="Znf_B-box"/>
</dbReference>
<evidence type="ECO:0000256" key="4">
    <source>
        <dbReference type="ARBA" id="ARBA00022771"/>
    </source>
</evidence>
<feature type="repeat" description="NHL" evidence="7">
    <location>
        <begin position="511"/>
        <end position="554"/>
    </location>
</feature>
<dbReference type="Gene3D" id="4.10.830.40">
    <property type="match status" value="1"/>
</dbReference>
<feature type="domain" description="RING-type" evidence="9">
    <location>
        <begin position="17"/>
        <end position="57"/>
    </location>
</feature>
<dbReference type="Pfam" id="PF00643">
    <property type="entry name" value="zf-B_box"/>
    <property type="match status" value="1"/>
</dbReference>
<evidence type="ECO:0000256" key="6">
    <source>
        <dbReference type="PROSITE-ProRule" id="PRU00024"/>
    </source>
</evidence>
<dbReference type="PROSITE" id="PS50089">
    <property type="entry name" value="ZF_RING_2"/>
    <property type="match status" value="1"/>
</dbReference>
<protein>
    <submittedName>
        <fullName evidence="12">Tripartite motif-containing protein 3-like</fullName>
    </submittedName>
</protein>
<dbReference type="InterPro" id="IPR001258">
    <property type="entry name" value="NHL_repeat"/>
</dbReference>
<feature type="coiled-coil region" evidence="8">
    <location>
        <begin position="196"/>
        <end position="223"/>
    </location>
</feature>
<feature type="repeat" description="NHL" evidence="7">
    <location>
        <begin position="556"/>
        <end position="599"/>
    </location>
</feature>
<dbReference type="Pfam" id="PF01436">
    <property type="entry name" value="NHL"/>
    <property type="match status" value="1"/>
</dbReference>
<dbReference type="InterPro" id="IPR001841">
    <property type="entry name" value="Znf_RING"/>
</dbReference>
<dbReference type="SUPFAM" id="SSF57850">
    <property type="entry name" value="RING/U-box"/>
    <property type="match status" value="1"/>
</dbReference>
<dbReference type="InterPro" id="IPR013083">
    <property type="entry name" value="Znf_RING/FYVE/PHD"/>
</dbReference>
<feature type="domain" description="B box-type" evidence="10">
    <location>
        <begin position="147"/>
        <end position="188"/>
    </location>
</feature>
<keyword evidence="4 6" id="KW-0863">Zinc-finger</keyword>
<organism evidence="11 12">
    <name type="scientific">Saccoglossus kowalevskii</name>
    <name type="common">Acorn worm</name>
    <dbReference type="NCBI Taxonomy" id="10224"/>
    <lineage>
        <taxon>Eukaryota</taxon>
        <taxon>Metazoa</taxon>
        <taxon>Hemichordata</taxon>
        <taxon>Enteropneusta</taxon>
        <taxon>Harrimaniidae</taxon>
        <taxon>Saccoglossus</taxon>
    </lineage>
</organism>
<keyword evidence="2" id="KW-0479">Metal-binding</keyword>
<dbReference type="InterPro" id="IPR027370">
    <property type="entry name" value="Znf-RING_euk"/>
</dbReference>
<dbReference type="SMART" id="SM00184">
    <property type="entry name" value="RING"/>
    <property type="match status" value="1"/>
</dbReference>
<evidence type="ECO:0000259" key="9">
    <source>
        <dbReference type="PROSITE" id="PS50089"/>
    </source>
</evidence>